<sequence length="283" mass="31076">MLEGLDITPYLVMMTFIAAIAALVAIRGRLRLRNGQAPALDIMIGNGQTIGTREEQDDYFASASTATGTIAVLADGISGLSNGRMSSTIAVKTFIKEYLKLSDLNDVPSFLTKAARLTNSEILRNLAGSSGGTTLVAAIIKDSRLYWGAVGDSVLIVYRNGDFIPVNRKHVLETVLEERVLSGELTREEVRGNPMRKRLVNYLGFDSFQNIEIGSEPFSLKSNDKILLLSDGVYNTLSEVEMEQVLSKRLTPDEAADQMIEVIERKRLKHQDNATILILEPAV</sequence>
<evidence type="ECO:0000256" key="1">
    <source>
        <dbReference type="SAM" id="Phobius"/>
    </source>
</evidence>
<proteinExistence type="predicted"/>
<dbReference type="CDD" id="cd00143">
    <property type="entry name" value="PP2Cc"/>
    <property type="match status" value="1"/>
</dbReference>
<dbReference type="Gene3D" id="3.60.40.10">
    <property type="entry name" value="PPM-type phosphatase domain"/>
    <property type="match status" value="1"/>
</dbReference>
<organism evidence="3 4">
    <name type="scientific">Paenibacillus plantiphilus</name>
    <dbReference type="NCBI Taxonomy" id="2905650"/>
    <lineage>
        <taxon>Bacteria</taxon>
        <taxon>Bacillati</taxon>
        <taxon>Bacillota</taxon>
        <taxon>Bacilli</taxon>
        <taxon>Bacillales</taxon>
        <taxon>Paenibacillaceae</taxon>
        <taxon>Paenibacillus</taxon>
    </lineage>
</organism>
<gene>
    <name evidence="3" type="ORF">PAECIP111893_00012</name>
</gene>
<keyword evidence="1" id="KW-0812">Transmembrane</keyword>
<evidence type="ECO:0000313" key="3">
    <source>
        <dbReference type="EMBL" id="CAH1189914.1"/>
    </source>
</evidence>
<comment type="caution">
    <text evidence="3">The sequence shown here is derived from an EMBL/GenBank/DDBJ whole genome shotgun (WGS) entry which is preliminary data.</text>
</comment>
<keyword evidence="1" id="KW-0472">Membrane</keyword>
<reference evidence="3" key="1">
    <citation type="submission" date="2022-01" db="EMBL/GenBank/DDBJ databases">
        <authorList>
            <person name="Criscuolo A."/>
        </authorList>
    </citation>
    <scope>NUCLEOTIDE SEQUENCE</scope>
    <source>
        <strain evidence="3">CIP111893</strain>
    </source>
</reference>
<dbReference type="InterPro" id="IPR036457">
    <property type="entry name" value="PPM-type-like_dom_sf"/>
</dbReference>
<keyword evidence="4" id="KW-1185">Reference proteome</keyword>
<accession>A0ABM9BMR6</accession>
<dbReference type="Pfam" id="PF13672">
    <property type="entry name" value="PP2C_2"/>
    <property type="match status" value="1"/>
</dbReference>
<evidence type="ECO:0000259" key="2">
    <source>
        <dbReference type="PROSITE" id="PS51746"/>
    </source>
</evidence>
<dbReference type="Proteomes" id="UP000838686">
    <property type="component" value="Unassembled WGS sequence"/>
</dbReference>
<dbReference type="EMBL" id="CAKMMF010000001">
    <property type="protein sequence ID" value="CAH1189914.1"/>
    <property type="molecule type" value="Genomic_DNA"/>
</dbReference>
<protein>
    <recommendedName>
        <fullName evidence="2">PPM-type phosphatase domain-containing protein</fullName>
    </recommendedName>
</protein>
<keyword evidence="1" id="KW-1133">Transmembrane helix</keyword>
<name>A0ABM9BMR6_9BACL</name>
<evidence type="ECO:0000313" key="4">
    <source>
        <dbReference type="Proteomes" id="UP000838686"/>
    </source>
</evidence>
<dbReference type="SMART" id="SM00331">
    <property type="entry name" value="PP2C_SIG"/>
    <property type="match status" value="1"/>
</dbReference>
<dbReference type="InterPro" id="IPR001932">
    <property type="entry name" value="PPM-type_phosphatase-like_dom"/>
</dbReference>
<feature type="domain" description="PPM-type phosphatase" evidence="2">
    <location>
        <begin position="43"/>
        <end position="281"/>
    </location>
</feature>
<dbReference type="PROSITE" id="PS51746">
    <property type="entry name" value="PPM_2"/>
    <property type="match status" value="1"/>
</dbReference>
<feature type="transmembrane region" description="Helical" evidence="1">
    <location>
        <begin position="7"/>
        <end position="26"/>
    </location>
</feature>
<dbReference type="SUPFAM" id="SSF81606">
    <property type="entry name" value="PP2C-like"/>
    <property type="match status" value="1"/>
</dbReference>
<dbReference type="SMART" id="SM00332">
    <property type="entry name" value="PP2Cc"/>
    <property type="match status" value="1"/>
</dbReference>
<dbReference type="RefSeq" id="WP_236338165.1">
    <property type="nucleotide sequence ID" value="NZ_CAKMMF010000001.1"/>
</dbReference>